<dbReference type="GO" id="GO:0003676">
    <property type="term" value="F:nucleic acid binding"/>
    <property type="evidence" value="ECO:0007669"/>
    <property type="project" value="InterPro"/>
</dbReference>
<proteinExistence type="predicted"/>
<protein>
    <submittedName>
        <fullName evidence="1">Uncharacterized protein</fullName>
    </submittedName>
</protein>
<evidence type="ECO:0000313" key="2">
    <source>
        <dbReference type="Proteomes" id="UP001487740"/>
    </source>
</evidence>
<comment type="caution">
    <text evidence="1">The sequence shown here is derived from an EMBL/GenBank/DDBJ whole genome shotgun (WGS) entry which is preliminary data.</text>
</comment>
<dbReference type="InterPro" id="IPR036397">
    <property type="entry name" value="RNaseH_sf"/>
</dbReference>
<evidence type="ECO:0000313" key="1">
    <source>
        <dbReference type="EMBL" id="KAK8372296.1"/>
    </source>
</evidence>
<organism evidence="1 2">
    <name type="scientific">Scylla paramamosain</name>
    <name type="common">Mud crab</name>
    <dbReference type="NCBI Taxonomy" id="85552"/>
    <lineage>
        <taxon>Eukaryota</taxon>
        <taxon>Metazoa</taxon>
        <taxon>Ecdysozoa</taxon>
        <taxon>Arthropoda</taxon>
        <taxon>Crustacea</taxon>
        <taxon>Multicrustacea</taxon>
        <taxon>Malacostraca</taxon>
        <taxon>Eumalacostraca</taxon>
        <taxon>Eucarida</taxon>
        <taxon>Decapoda</taxon>
        <taxon>Pleocyemata</taxon>
        <taxon>Brachyura</taxon>
        <taxon>Eubrachyura</taxon>
        <taxon>Portunoidea</taxon>
        <taxon>Portunidae</taxon>
        <taxon>Portuninae</taxon>
        <taxon>Scylla</taxon>
    </lineage>
</organism>
<dbReference type="Gene3D" id="3.30.420.10">
    <property type="entry name" value="Ribonuclease H-like superfamily/Ribonuclease H"/>
    <property type="match status" value="1"/>
</dbReference>
<dbReference type="Proteomes" id="UP001487740">
    <property type="component" value="Unassembled WGS sequence"/>
</dbReference>
<reference evidence="1 2" key="1">
    <citation type="submission" date="2023-03" db="EMBL/GenBank/DDBJ databases">
        <title>High-quality genome of Scylla paramamosain provides insights in environmental adaptation.</title>
        <authorList>
            <person name="Zhang L."/>
        </authorList>
    </citation>
    <scope>NUCLEOTIDE SEQUENCE [LARGE SCALE GENOMIC DNA]</scope>
    <source>
        <strain evidence="1">LZ_2023a</strain>
        <tissue evidence="1">Muscle</tissue>
    </source>
</reference>
<gene>
    <name evidence="1" type="ORF">O3P69_011900</name>
</gene>
<dbReference type="AlphaFoldDB" id="A0AAW0SBP7"/>
<sequence>MVKLRQMFLARLVSRRGDVEWPPPSPDLSICDFFLWGYLKEKVFRGRPHNLEELKMRIREEIAIIPLEMWRRAAENFRHRLQQCIATEGHHLPDAIFKK</sequence>
<dbReference type="EMBL" id="JARAKH010002601">
    <property type="protein sequence ID" value="KAK8372296.1"/>
    <property type="molecule type" value="Genomic_DNA"/>
</dbReference>
<name>A0AAW0SBP7_SCYPA</name>
<keyword evidence="2" id="KW-1185">Reference proteome</keyword>
<dbReference type="PANTHER" id="PTHR47326:SF1">
    <property type="entry name" value="HTH PSQ-TYPE DOMAIN-CONTAINING PROTEIN"/>
    <property type="match status" value="1"/>
</dbReference>
<dbReference type="PANTHER" id="PTHR47326">
    <property type="entry name" value="TRANSPOSABLE ELEMENT TC3 TRANSPOSASE-LIKE PROTEIN"/>
    <property type="match status" value="1"/>
</dbReference>
<accession>A0AAW0SBP7</accession>